<organism evidence="6 7">
    <name type="scientific">Mya arenaria</name>
    <name type="common">Soft-shell clam</name>
    <dbReference type="NCBI Taxonomy" id="6604"/>
    <lineage>
        <taxon>Eukaryota</taxon>
        <taxon>Metazoa</taxon>
        <taxon>Spiralia</taxon>
        <taxon>Lophotrochozoa</taxon>
        <taxon>Mollusca</taxon>
        <taxon>Bivalvia</taxon>
        <taxon>Autobranchia</taxon>
        <taxon>Heteroconchia</taxon>
        <taxon>Euheterodonta</taxon>
        <taxon>Imparidentia</taxon>
        <taxon>Neoheterodontei</taxon>
        <taxon>Myida</taxon>
        <taxon>Myoidea</taxon>
        <taxon>Myidae</taxon>
        <taxon>Mya</taxon>
    </lineage>
</organism>
<feature type="compositionally biased region" description="Basic and acidic residues" evidence="3">
    <location>
        <begin position="284"/>
        <end position="305"/>
    </location>
</feature>
<dbReference type="SUPFAM" id="SSF68906">
    <property type="entry name" value="SAP domain"/>
    <property type="match status" value="1"/>
</dbReference>
<feature type="compositionally biased region" description="Basic and acidic residues" evidence="3">
    <location>
        <begin position="172"/>
        <end position="187"/>
    </location>
</feature>
<keyword evidence="2" id="KW-0539">Nucleus</keyword>
<evidence type="ECO:0000313" key="6">
    <source>
        <dbReference type="EMBL" id="WAR18564.1"/>
    </source>
</evidence>
<dbReference type="PANTHER" id="PTHR12381">
    <property type="entry name" value="HETEROGENEOUS NUCLEAR RIBONUCLEOPROTEIN U FAMILY MEMBER"/>
    <property type="match status" value="1"/>
</dbReference>
<evidence type="ECO:0000259" key="4">
    <source>
        <dbReference type="SMART" id="SM00449"/>
    </source>
</evidence>
<dbReference type="SUPFAM" id="SSF52540">
    <property type="entry name" value="P-loop containing nucleoside triphosphate hydrolases"/>
    <property type="match status" value="1"/>
</dbReference>
<dbReference type="SMART" id="SM00513">
    <property type="entry name" value="SAP"/>
    <property type="match status" value="1"/>
</dbReference>
<accession>A0ABY7FBL6</accession>
<dbReference type="InterPro" id="IPR035778">
    <property type="entry name" value="SPRY_hnRNP_U"/>
</dbReference>
<keyword evidence="7" id="KW-1185">Reference proteome</keyword>
<dbReference type="SUPFAM" id="SSF49899">
    <property type="entry name" value="Concanavalin A-like lectins/glucanases"/>
    <property type="match status" value="1"/>
</dbReference>
<feature type="compositionally biased region" description="Basic and acidic residues" evidence="3">
    <location>
        <begin position="244"/>
        <end position="274"/>
    </location>
</feature>
<evidence type="ECO:0000256" key="1">
    <source>
        <dbReference type="ARBA" id="ARBA00004123"/>
    </source>
</evidence>
<evidence type="ECO:0000256" key="3">
    <source>
        <dbReference type="SAM" id="MobiDB-lite"/>
    </source>
</evidence>
<dbReference type="InterPro" id="IPR043136">
    <property type="entry name" value="B30.2/SPRY_sf"/>
</dbReference>
<dbReference type="InterPro" id="IPR013320">
    <property type="entry name" value="ConA-like_dom_sf"/>
</dbReference>
<evidence type="ECO:0000259" key="5">
    <source>
        <dbReference type="SMART" id="SM00513"/>
    </source>
</evidence>
<feature type="compositionally biased region" description="Basic and acidic residues" evidence="3">
    <location>
        <begin position="196"/>
        <end position="205"/>
    </location>
</feature>
<dbReference type="Gene3D" id="3.40.50.300">
    <property type="entry name" value="P-loop containing nucleotide triphosphate hydrolases"/>
    <property type="match status" value="1"/>
</dbReference>
<dbReference type="Gene3D" id="1.10.720.30">
    <property type="entry name" value="SAP domain"/>
    <property type="match status" value="1"/>
</dbReference>
<feature type="compositionally biased region" description="Basic and acidic residues" evidence="3">
    <location>
        <begin position="93"/>
        <end position="107"/>
    </location>
</feature>
<feature type="region of interest" description="Disordered" evidence="3">
    <location>
        <begin position="41"/>
        <end position="319"/>
    </location>
</feature>
<dbReference type="InterPro" id="IPR003877">
    <property type="entry name" value="SPRY_dom"/>
</dbReference>
<dbReference type="Pfam" id="PF13671">
    <property type="entry name" value="AAA_33"/>
    <property type="match status" value="1"/>
</dbReference>
<dbReference type="Pfam" id="PF00622">
    <property type="entry name" value="SPRY"/>
    <property type="match status" value="1"/>
</dbReference>
<feature type="domain" description="SPRY" evidence="4">
    <location>
        <begin position="217"/>
        <end position="450"/>
    </location>
</feature>
<dbReference type="Gene3D" id="2.60.120.920">
    <property type="match status" value="1"/>
</dbReference>
<dbReference type="Pfam" id="PF02037">
    <property type="entry name" value="SAP"/>
    <property type="match status" value="1"/>
</dbReference>
<feature type="compositionally biased region" description="Basic and acidic residues" evidence="3">
    <location>
        <begin position="139"/>
        <end position="154"/>
    </location>
</feature>
<evidence type="ECO:0000256" key="2">
    <source>
        <dbReference type="ARBA" id="ARBA00023242"/>
    </source>
</evidence>
<dbReference type="InterPro" id="IPR003034">
    <property type="entry name" value="SAP_dom"/>
</dbReference>
<dbReference type="SMART" id="SM00449">
    <property type="entry name" value="SPRY"/>
    <property type="match status" value="1"/>
</dbReference>
<name>A0ABY7FBL6_MYAAR</name>
<gene>
    <name evidence="6" type="ORF">MAR_000402</name>
</gene>
<dbReference type="PANTHER" id="PTHR12381:SF56">
    <property type="entry name" value="B30.2_SPRY DOMAIN-CONTAINING PROTEIN-RELATED"/>
    <property type="match status" value="1"/>
</dbReference>
<dbReference type="InterPro" id="IPR036361">
    <property type="entry name" value="SAP_dom_sf"/>
</dbReference>
<comment type="subcellular location">
    <subcellularLocation>
        <location evidence="1">Nucleus</location>
    </subcellularLocation>
</comment>
<dbReference type="EMBL" id="CP111022">
    <property type="protein sequence ID" value="WAR18564.1"/>
    <property type="molecule type" value="Genomic_DNA"/>
</dbReference>
<evidence type="ECO:0000313" key="7">
    <source>
        <dbReference type="Proteomes" id="UP001164746"/>
    </source>
</evidence>
<dbReference type="InterPro" id="IPR027417">
    <property type="entry name" value="P-loop_NTPase"/>
</dbReference>
<feature type="compositionally biased region" description="Acidic residues" evidence="3">
    <location>
        <begin position="64"/>
        <end position="76"/>
    </location>
</feature>
<dbReference type="CDD" id="cd12884">
    <property type="entry name" value="SPRY_hnRNP"/>
    <property type="match status" value="1"/>
</dbReference>
<feature type="domain" description="SAP" evidence="5">
    <location>
        <begin position="9"/>
        <end position="43"/>
    </location>
</feature>
<reference evidence="6" key="1">
    <citation type="submission" date="2022-11" db="EMBL/GenBank/DDBJ databases">
        <title>Centuries of genome instability and evolution in soft-shell clam transmissible cancer (bioRxiv).</title>
        <authorList>
            <person name="Hart S.F.M."/>
            <person name="Yonemitsu M.A."/>
            <person name="Giersch R.M."/>
            <person name="Beal B.F."/>
            <person name="Arriagada G."/>
            <person name="Davis B.W."/>
            <person name="Ostrander E.A."/>
            <person name="Goff S.P."/>
            <person name="Metzger M.J."/>
        </authorList>
    </citation>
    <scope>NUCLEOTIDE SEQUENCE</scope>
    <source>
        <strain evidence="6">MELC-2E11</strain>
        <tissue evidence="6">Siphon/mantle</tissue>
    </source>
</reference>
<protein>
    <submittedName>
        <fullName evidence="6">HNRL1-like protein</fullName>
    </submittedName>
</protein>
<dbReference type="Proteomes" id="UP001164746">
    <property type="component" value="Chromosome 11"/>
</dbReference>
<proteinExistence type="predicted"/>
<sequence length="642" mass="72464">MSELDPTKLDKLKVAELQEELKSRGLETKGKKAVLISRLKKALREPEAEQEQAISPQTKAPQPDVEEAVAVPDEELPTSPLKNSPEKNSPAKKTPEKAPEPEVKEAFAEPEQELPASPLEKSPVKSSPTKKTPEVAPEPEVKKAVAELAEEKPLSEQVPEPTHVAEEVTPEEEPKMEETETAAHAEPEQNPEVDEADKAEAKGDEQPEEMETEQGGAGETAVEAEVKQEPESENAAMEQQEAAQQEKEMNGDKMDEDVKADVKKEKEEHKDRGEKRRRSRSRSPRRESHKSGDRDSRDQARDERRKRFRAKSPVEPETDEWKELTNLMENLEVDQLGEEETNPHVLRVGWSTDDNNLLLGEEELSFGYGGTAKASTNLKFSDYGEKFTAGDVMTAYIDLDSDPCVISFDKNGTDLGTCFEFEKAKLGDKAMFPHILTKNTTFECDFGQKEEAFFPLKEGYVFINSVAPEDRVKGAQQPEKKEDCEMIMMVGLPAAGKTTWADKYNEEHPEAKFIVMGLPRKRNYAGRWDVLIDKATKCLNRMLEIASKRKRNYILDQSHLKQAVRAAEITNVYASARRRKMQPFEGFSRRAVVVVPTDEDYKTRLESQQKVEGKEVPESAIYEMKGINNLIDFGTYNFQCYI</sequence>